<evidence type="ECO:0000313" key="7">
    <source>
        <dbReference type="Proteomes" id="UP000654304"/>
    </source>
</evidence>
<protein>
    <recommendedName>
        <fullName evidence="4">lipopolysaccharide heptosyltransferase II</fullName>
        <ecNumber evidence="4">2.4.99.24</ecNumber>
    </recommendedName>
</protein>
<evidence type="ECO:0000256" key="5">
    <source>
        <dbReference type="ARBA" id="ARBA00047503"/>
    </source>
</evidence>
<evidence type="ECO:0000256" key="2">
    <source>
        <dbReference type="ARBA" id="ARBA00022679"/>
    </source>
</evidence>
<comment type="similarity">
    <text evidence="3">Belongs to the glycosyltransferase 9 family.</text>
</comment>
<comment type="catalytic activity">
    <reaction evidence="5">
        <text>an L-alpha-D-Hep-(1-&gt;5)-[alpha-Kdo-(2-&gt;4)]-alpha-Kdo-(2-&gt;6)-lipid A + ADP-L-glycero-beta-D-manno-heptose = an L-alpha-D-Hep-(1-&gt;3)-L-alpha-D-Hep-(1-&gt;5)-[alpha-Kdo-(2-&gt;4)]-alpha-Kdo-(2-&gt;6)-lipid A + ADP + H(+)</text>
        <dbReference type="Rhea" id="RHEA:74071"/>
        <dbReference type="ChEBI" id="CHEBI:15378"/>
        <dbReference type="ChEBI" id="CHEBI:61506"/>
        <dbReference type="ChEBI" id="CHEBI:193068"/>
        <dbReference type="ChEBI" id="CHEBI:193069"/>
        <dbReference type="ChEBI" id="CHEBI:456216"/>
        <dbReference type="EC" id="2.4.99.24"/>
    </reaction>
</comment>
<dbReference type="Pfam" id="PF01075">
    <property type="entry name" value="Glyco_transf_9"/>
    <property type="match status" value="1"/>
</dbReference>
<dbReference type="CDD" id="cd03789">
    <property type="entry name" value="GT9_LPS_heptosyltransferase"/>
    <property type="match status" value="1"/>
</dbReference>
<dbReference type="SUPFAM" id="SSF53756">
    <property type="entry name" value="UDP-Glycosyltransferase/glycogen phosphorylase"/>
    <property type="match status" value="1"/>
</dbReference>
<evidence type="ECO:0000256" key="3">
    <source>
        <dbReference type="ARBA" id="ARBA00043995"/>
    </source>
</evidence>
<dbReference type="Proteomes" id="UP000654304">
    <property type="component" value="Unassembled WGS sequence"/>
</dbReference>
<dbReference type="Gene3D" id="3.40.50.2000">
    <property type="entry name" value="Glycogen Phosphorylase B"/>
    <property type="match status" value="2"/>
</dbReference>
<dbReference type="InterPro" id="IPR011910">
    <property type="entry name" value="RfaF"/>
</dbReference>
<sequence>MKQKLSLAPRLLVIAPNWIGDAVMAQPLLQLLRQQQPDAIIDVLAPAWVAPVLRAMAEVNEIIQTPFQHGALQLKERWRFAQQLRARGYSAAYVLPNTIKFALIPWMAGIPLRVGYRGESRYGLINRMHFDDKLQPRPMVPFYAALAFPPVPELPAQLPKPKLTLDAERITAVLAELKLDASQSIIVMAPGAEFGPAKRWPEQHFATLAQQIQQSDKEAQVVLLGSGKDVEVCNRIAALAPQVKQLAGTTSLYQAVALIAAATAVVSNDSGLLHIASAFNRPVLAIYGPTDPDHAPPFSSVAHSFSLRLDCAPCRQRVCPLGHQDCMQKLLPAQVWQPLEQILQSGSAHD</sequence>
<keyword evidence="7" id="KW-1185">Reference proteome</keyword>
<name>A0ABR7A3F9_9BURK</name>
<dbReference type="EMBL" id="JACOGD010000003">
    <property type="protein sequence ID" value="MBC3931311.1"/>
    <property type="molecule type" value="Genomic_DNA"/>
</dbReference>
<dbReference type="RefSeq" id="WP_186903090.1">
    <property type="nucleotide sequence ID" value="NZ_JACOGD010000003.1"/>
</dbReference>
<proteinExistence type="inferred from homology"/>
<dbReference type="EC" id="2.4.99.24" evidence="4"/>
<reference evidence="6 7" key="1">
    <citation type="submission" date="2020-08" db="EMBL/GenBank/DDBJ databases">
        <title>Novel species isolated from subtropical streams in China.</title>
        <authorList>
            <person name="Lu H."/>
        </authorList>
    </citation>
    <scope>NUCLEOTIDE SEQUENCE [LARGE SCALE GENOMIC DNA]</scope>
    <source>
        <strain evidence="6 7">CY22W</strain>
    </source>
</reference>
<accession>A0ABR7A3F9</accession>
<keyword evidence="2" id="KW-0808">Transferase</keyword>
<evidence type="ECO:0000256" key="1">
    <source>
        <dbReference type="ARBA" id="ARBA00022676"/>
    </source>
</evidence>
<gene>
    <name evidence="6" type="primary">waaF</name>
    <name evidence="6" type="ORF">H8K43_06465</name>
</gene>
<keyword evidence="1" id="KW-0328">Glycosyltransferase</keyword>
<organism evidence="6 7">
    <name type="scientific">Undibacterium curvum</name>
    <dbReference type="NCBI Taxonomy" id="2762294"/>
    <lineage>
        <taxon>Bacteria</taxon>
        <taxon>Pseudomonadati</taxon>
        <taxon>Pseudomonadota</taxon>
        <taxon>Betaproteobacteria</taxon>
        <taxon>Burkholderiales</taxon>
        <taxon>Oxalobacteraceae</taxon>
        <taxon>Undibacterium</taxon>
    </lineage>
</organism>
<comment type="caution">
    <text evidence="6">The sequence shown here is derived from an EMBL/GenBank/DDBJ whole genome shotgun (WGS) entry which is preliminary data.</text>
</comment>
<dbReference type="InterPro" id="IPR002201">
    <property type="entry name" value="Glyco_trans_9"/>
</dbReference>
<evidence type="ECO:0000256" key="4">
    <source>
        <dbReference type="ARBA" id="ARBA00044042"/>
    </source>
</evidence>
<dbReference type="PANTHER" id="PTHR30160">
    <property type="entry name" value="TETRAACYLDISACCHARIDE 4'-KINASE-RELATED"/>
    <property type="match status" value="1"/>
</dbReference>
<evidence type="ECO:0000313" key="6">
    <source>
        <dbReference type="EMBL" id="MBC3931311.1"/>
    </source>
</evidence>
<dbReference type="InterPro" id="IPR051199">
    <property type="entry name" value="LPS_LOS_Heptosyltrfase"/>
</dbReference>
<dbReference type="NCBIfam" id="TIGR02195">
    <property type="entry name" value="heptsyl_trn_II"/>
    <property type="match status" value="1"/>
</dbReference>
<dbReference type="PANTHER" id="PTHR30160:SF7">
    <property type="entry name" value="ADP-HEPTOSE--LPS HEPTOSYLTRANSFERASE 2"/>
    <property type="match status" value="1"/>
</dbReference>